<sequence length="133" mass="15066">MKNKIIIGVLIALGLVISFKIVDAGGNEESKAKQSVIDYFEAAKNSDIQKMLQLSNDSRVESDEEHRTFLEEILSEEGNLIEDYKIYNVEAIGDNVFKFRVSFKERNNNEHEGLNLLVLKNDGKYIIQSGVDI</sequence>
<reference evidence="1 2" key="1">
    <citation type="submission" date="2013-01" db="EMBL/GenBank/DDBJ databases">
        <title>The Genome Sequence of Clostridium colicanis 209318.</title>
        <authorList>
            <consortium name="The Broad Institute Genome Sequencing Platform"/>
            <person name="Earl A."/>
            <person name="Ward D."/>
            <person name="Feldgarden M."/>
            <person name="Gevers D."/>
            <person name="Courvalin P."/>
            <person name="Lambert T."/>
            <person name="Walker B."/>
            <person name="Young S.K."/>
            <person name="Zeng Q."/>
            <person name="Gargeya S."/>
            <person name="Fitzgerald M."/>
            <person name="Haas B."/>
            <person name="Abouelleil A."/>
            <person name="Alvarado L."/>
            <person name="Arachchi H.M."/>
            <person name="Berlin A.M."/>
            <person name="Chapman S.B."/>
            <person name="Dewar J."/>
            <person name="Goldberg J."/>
            <person name="Griggs A."/>
            <person name="Gujja S."/>
            <person name="Hansen M."/>
            <person name="Howarth C."/>
            <person name="Imamovic A."/>
            <person name="Larimer J."/>
            <person name="McCowan C."/>
            <person name="Murphy C."/>
            <person name="Neiman D."/>
            <person name="Pearson M."/>
            <person name="Priest M."/>
            <person name="Roberts A."/>
            <person name="Saif S."/>
            <person name="Shea T."/>
            <person name="Sisk P."/>
            <person name="Sykes S."/>
            <person name="Wortman J."/>
            <person name="Nusbaum C."/>
            <person name="Birren B."/>
        </authorList>
    </citation>
    <scope>NUCLEOTIDE SEQUENCE [LARGE SCALE GENOMIC DNA]</scope>
    <source>
        <strain evidence="1 2">209318</strain>
    </source>
</reference>
<evidence type="ECO:0000313" key="1">
    <source>
        <dbReference type="EMBL" id="ENZ02430.1"/>
    </source>
</evidence>
<organism evidence="1 2">
    <name type="scientific">Clostridium thermobutyricum</name>
    <dbReference type="NCBI Taxonomy" id="29372"/>
    <lineage>
        <taxon>Bacteria</taxon>
        <taxon>Bacillati</taxon>
        <taxon>Bacillota</taxon>
        <taxon>Clostridia</taxon>
        <taxon>Eubacteriales</taxon>
        <taxon>Clostridiaceae</taxon>
        <taxon>Clostridium</taxon>
    </lineage>
</organism>
<evidence type="ECO:0000313" key="2">
    <source>
        <dbReference type="Proteomes" id="UP000013097"/>
    </source>
</evidence>
<dbReference type="AlphaFoldDB" id="N9WHQ7"/>
<dbReference type="Proteomes" id="UP000013097">
    <property type="component" value="Unassembled WGS sequence"/>
</dbReference>
<dbReference type="EMBL" id="AGYT01000008">
    <property type="protein sequence ID" value="ENZ02430.1"/>
    <property type="molecule type" value="Genomic_DNA"/>
</dbReference>
<dbReference type="PATRIC" id="fig|999411.4.peg.1640"/>
<gene>
    <name evidence="1" type="ORF">HMPREF1092_01665</name>
</gene>
<dbReference type="RefSeq" id="WP_002598166.1">
    <property type="nucleotide sequence ID" value="NZ_KB850956.1"/>
</dbReference>
<comment type="caution">
    <text evidence="1">The sequence shown here is derived from an EMBL/GenBank/DDBJ whole genome shotgun (WGS) entry which is preliminary data.</text>
</comment>
<accession>N9WHQ7</accession>
<keyword evidence="2" id="KW-1185">Reference proteome</keyword>
<protein>
    <submittedName>
        <fullName evidence="1">Uncharacterized protein</fullName>
    </submittedName>
</protein>
<proteinExistence type="predicted"/>
<dbReference type="HOGENOM" id="CLU_1903021_0_0_9"/>
<name>N9WHQ7_9CLOT</name>